<feature type="transmembrane region" description="Helical" evidence="1">
    <location>
        <begin position="12"/>
        <end position="31"/>
    </location>
</feature>
<dbReference type="Proteomes" id="UP001205740">
    <property type="component" value="Unassembled WGS sequence"/>
</dbReference>
<protein>
    <submittedName>
        <fullName evidence="2">Uncharacterized protein</fullName>
    </submittedName>
</protein>
<keyword evidence="1" id="KW-0812">Transmembrane</keyword>
<accession>A0ABT1H047</accession>
<keyword evidence="1" id="KW-0472">Membrane</keyword>
<comment type="caution">
    <text evidence="2">The sequence shown here is derived from an EMBL/GenBank/DDBJ whole genome shotgun (WGS) entry which is preliminary data.</text>
</comment>
<evidence type="ECO:0000256" key="1">
    <source>
        <dbReference type="SAM" id="Phobius"/>
    </source>
</evidence>
<dbReference type="EMBL" id="JAMTCG010000002">
    <property type="protein sequence ID" value="MCP2160152.1"/>
    <property type="molecule type" value="Genomic_DNA"/>
</dbReference>
<evidence type="ECO:0000313" key="3">
    <source>
        <dbReference type="Proteomes" id="UP001205740"/>
    </source>
</evidence>
<evidence type="ECO:0000313" key="2">
    <source>
        <dbReference type="EMBL" id="MCP2160152.1"/>
    </source>
</evidence>
<reference evidence="2 3" key="1">
    <citation type="submission" date="2022-06" db="EMBL/GenBank/DDBJ databases">
        <title>Genomic Encyclopedia of Archaeal and Bacterial Type Strains, Phase II (KMG-II): from individual species to whole genera.</title>
        <authorList>
            <person name="Goeker M."/>
        </authorList>
    </citation>
    <scope>NUCLEOTIDE SEQUENCE [LARGE SCALE GENOMIC DNA]</scope>
    <source>
        <strain evidence="2 3">DSM 45037</strain>
    </source>
</reference>
<dbReference type="RefSeq" id="WP_253653725.1">
    <property type="nucleotide sequence ID" value="NZ_BAAAOE010000001.1"/>
</dbReference>
<keyword evidence="1" id="KW-1133">Transmembrane helix</keyword>
<organism evidence="2 3">
    <name type="scientific">Williamsia serinedens</name>
    <dbReference type="NCBI Taxonomy" id="391736"/>
    <lineage>
        <taxon>Bacteria</taxon>
        <taxon>Bacillati</taxon>
        <taxon>Actinomycetota</taxon>
        <taxon>Actinomycetes</taxon>
        <taxon>Mycobacteriales</taxon>
        <taxon>Nocardiaceae</taxon>
        <taxon>Williamsia</taxon>
    </lineage>
</organism>
<sequence>MVDERGVGGLTRVASAYSAVAAFAITFLLASGRVHHRADESTFGFVCSAPLSSWAIAICVAIIVSLIVGGVGRTLVRRR</sequence>
<keyword evidence="3" id="KW-1185">Reference proteome</keyword>
<name>A0ABT1H047_9NOCA</name>
<proteinExistence type="predicted"/>
<gene>
    <name evidence="2" type="ORF">LX12_001331</name>
</gene>
<feature type="transmembrane region" description="Helical" evidence="1">
    <location>
        <begin position="51"/>
        <end position="76"/>
    </location>
</feature>